<dbReference type="GO" id="GO:0000166">
    <property type="term" value="F:nucleotide binding"/>
    <property type="evidence" value="ECO:0007669"/>
    <property type="project" value="UniProtKB-KW"/>
</dbReference>
<accession>A0A0L6ZD77</accession>
<dbReference type="InterPro" id="IPR043519">
    <property type="entry name" value="NT_sf"/>
</dbReference>
<dbReference type="CDD" id="cd05398">
    <property type="entry name" value="NT_ClassII-CCAase"/>
    <property type="match status" value="1"/>
</dbReference>
<dbReference type="RefSeq" id="WP_052220110.1">
    <property type="nucleotide sequence ID" value="NZ_LHUR01000011.1"/>
</dbReference>
<evidence type="ECO:0000256" key="4">
    <source>
        <dbReference type="ARBA" id="ARBA00022679"/>
    </source>
</evidence>
<organism evidence="13 14">
    <name type="scientific">Clostridium homopropionicum DSM 5847</name>
    <dbReference type="NCBI Taxonomy" id="1121318"/>
    <lineage>
        <taxon>Bacteria</taxon>
        <taxon>Bacillati</taxon>
        <taxon>Bacillota</taxon>
        <taxon>Clostridia</taxon>
        <taxon>Eubacteriales</taxon>
        <taxon>Clostridiaceae</taxon>
        <taxon>Clostridium</taxon>
    </lineage>
</organism>
<evidence type="ECO:0000256" key="5">
    <source>
        <dbReference type="ARBA" id="ARBA00022694"/>
    </source>
</evidence>
<protein>
    <submittedName>
        <fullName evidence="13">Multifunctional CCA protein</fullName>
    </submittedName>
</protein>
<evidence type="ECO:0000256" key="6">
    <source>
        <dbReference type="ARBA" id="ARBA00022695"/>
    </source>
</evidence>
<keyword evidence="14" id="KW-1185">Reference proteome</keyword>
<evidence type="ECO:0000256" key="3">
    <source>
        <dbReference type="ARBA" id="ARBA00022555"/>
    </source>
</evidence>
<dbReference type="GO" id="GO:0016779">
    <property type="term" value="F:nucleotidyltransferase activity"/>
    <property type="evidence" value="ECO:0007669"/>
    <property type="project" value="UniProtKB-KW"/>
</dbReference>
<comment type="cofactor">
    <cofactor evidence="1">
        <name>Mg(2+)</name>
        <dbReference type="ChEBI" id="CHEBI:18420"/>
    </cofactor>
</comment>
<dbReference type="InterPro" id="IPR052390">
    <property type="entry name" value="tRNA_nt/polyA_polymerase"/>
</dbReference>
<dbReference type="InterPro" id="IPR002646">
    <property type="entry name" value="PolA_pol_head_dom"/>
</dbReference>
<dbReference type="STRING" id="36844.SAMN04488501_104207"/>
<keyword evidence="4 11" id="KW-0808">Transferase</keyword>
<dbReference type="PANTHER" id="PTHR47788:SF1">
    <property type="entry name" value="A-ADDING TRNA NUCLEOTIDYLTRANSFERASE"/>
    <property type="match status" value="1"/>
</dbReference>
<dbReference type="GO" id="GO:0008033">
    <property type="term" value="P:tRNA processing"/>
    <property type="evidence" value="ECO:0007669"/>
    <property type="project" value="UniProtKB-KW"/>
</dbReference>
<reference evidence="14" key="1">
    <citation type="submission" date="2015-08" db="EMBL/GenBank/DDBJ databases">
        <title>Genome sequence of the strict anaerobe Clostridium homopropionicum LuHBu1 (DSM 5847T).</title>
        <authorList>
            <person name="Poehlein A."/>
            <person name="Beck M."/>
            <person name="Schiel-Bengelsdorf B."/>
            <person name="Bengelsdorf F.R."/>
            <person name="Daniel R."/>
            <person name="Duerre P."/>
        </authorList>
    </citation>
    <scope>NUCLEOTIDE SEQUENCE [LARGE SCALE GENOMIC DNA]</scope>
    <source>
        <strain evidence="14">DSM 5847</strain>
    </source>
</reference>
<evidence type="ECO:0000313" key="13">
    <source>
        <dbReference type="EMBL" id="KOA20925.1"/>
    </source>
</evidence>
<keyword evidence="5" id="KW-0819">tRNA processing</keyword>
<evidence type="ECO:0000256" key="7">
    <source>
        <dbReference type="ARBA" id="ARBA00022723"/>
    </source>
</evidence>
<keyword evidence="3" id="KW-0820">tRNA-binding</keyword>
<dbReference type="Pfam" id="PF01743">
    <property type="entry name" value="PolyA_pol"/>
    <property type="match status" value="1"/>
</dbReference>
<proteinExistence type="inferred from homology"/>
<sequence>MNLIEKFKFDEQKVINAISEECKKKNIDVFLVGGVVRDILINRDCHDIDICIEGNPKDIIPLLGDVKEYIYYDKFQTSTILFNNYVKIDLITCRKEVYNTNGSLPEITPATINEDLYRRDFTINAIAYDILKGKLIDPFDGINHIENKIIKSVHSESYLEDPTRIFRAFKYANRYGFSIYDKESIKNAISQKALDSISNDRIIREITLLCQEECWINNIVSCEEYGIFKIQHSILSAENSMCNYETLNDRLINLFVSIIDENFREIFCNNSILHKEQRSAFKNYSKLIDVTKRKLEKSMDNYDLYINLNKLSINEIKLLSYNKKLFYKLYNYIIKMKNTALNVKGEHISELGISNLRLYSSILNYLLRLKLNTGIIDEKNYLTNNLGEILNVIEYKDR</sequence>
<dbReference type="Gene3D" id="1.10.3090.10">
    <property type="entry name" value="cca-adding enzyme, domain 2"/>
    <property type="match status" value="1"/>
</dbReference>
<dbReference type="SUPFAM" id="SSF81891">
    <property type="entry name" value="Poly A polymerase C-terminal region-like"/>
    <property type="match status" value="1"/>
</dbReference>
<dbReference type="GO" id="GO:0046872">
    <property type="term" value="F:metal ion binding"/>
    <property type="evidence" value="ECO:0007669"/>
    <property type="project" value="UniProtKB-KW"/>
</dbReference>
<gene>
    <name evidence="13" type="primary">cca_1</name>
    <name evidence="13" type="ORF">CLHOM_05130</name>
</gene>
<dbReference type="PANTHER" id="PTHR47788">
    <property type="entry name" value="POLYA POLYMERASE"/>
    <property type="match status" value="1"/>
</dbReference>
<dbReference type="GO" id="GO:0000049">
    <property type="term" value="F:tRNA binding"/>
    <property type="evidence" value="ECO:0007669"/>
    <property type="project" value="UniProtKB-KW"/>
</dbReference>
<feature type="domain" description="Poly A polymerase head" evidence="12">
    <location>
        <begin position="29"/>
        <end position="150"/>
    </location>
</feature>
<comment type="caution">
    <text evidence="13">The sequence shown here is derived from an EMBL/GenBank/DDBJ whole genome shotgun (WGS) entry which is preliminary data.</text>
</comment>
<keyword evidence="7" id="KW-0479">Metal-binding</keyword>
<dbReference type="Gene3D" id="3.30.460.10">
    <property type="entry name" value="Beta Polymerase, domain 2"/>
    <property type="match status" value="1"/>
</dbReference>
<evidence type="ECO:0000256" key="2">
    <source>
        <dbReference type="ARBA" id="ARBA00007265"/>
    </source>
</evidence>
<keyword evidence="10 11" id="KW-0694">RNA-binding</keyword>
<dbReference type="Proteomes" id="UP000037043">
    <property type="component" value="Unassembled WGS sequence"/>
</dbReference>
<evidence type="ECO:0000256" key="1">
    <source>
        <dbReference type="ARBA" id="ARBA00001946"/>
    </source>
</evidence>
<evidence type="ECO:0000313" key="14">
    <source>
        <dbReference type="Proteomes" id="UP000037043"/>
    </source>
</evidence>
<dbReference type="PATRIC" id="fig|1121318.3.peg.516"/>
<comment type="similarity">
    <text evidence="2 11">Belongs to the tRNA nucleotidyltransferase/poly(A) polymerase family.</text>
</comment>
<dbReference type="EMBL" id="LHUR01000011">
    <property type="protein sequence ID" value="KOA20925.1"/>
    <property type="molecule type" value="Genomic_DNA"/>
</dbReference>
<evidence type="ECO:0000256" key="11">
    <source>
        <dbReference type="RuleBase" id="RU003953"/>
    </source>
</evidence>
<evidence type="ECO:0000256" key="8">
    <source>
        <dbReference type="ARBA" id="ARBA00022741"/>
    </source>
</evidence>
<evidence type="ECO:0000256" key="9">
    <source>
        <dbReference type="ARBA" id="ARBA00022842"/>
    </source>
</evidence>
<keyword evidence="9" id="KW-0460">Magnesium</keyword>
<evidence type="ECO:0000259" key="12">
    <source>
        <dbReference type="Pfam" id="PF01743"/>
    </source>
</evidence>
<name>A0A0L6ZD77_9CLOT</name>
<evidence type="ECO:0000256" key="10">
    <source>
        <dbReference type="ARBA" id="ARBA00022884"/>
    </source>
</evidence>
<keyword evidence="8" id="KW-0547">Nucleotide-binding</keyword>
<dbReference type="AlphaFoldDB" id="A0A0L6ZD77"/>
<dbReference type="SUPFAM" id="SSF81301">
    <property type="entry name" value="Nucleotidyltransferase"/>
    <property type="match status" value="1"/>
</dbReference>
<keyword evidence="6" id="KW-0548">Nucleotidyltransferase</keyword>